<dbReference type="EMBL" id="KN832971">
    <property type="protein sequence ID" value="KIM91393.1"/>
    <property type="molecule type" value="Genomic_DNA"/>
</dbReference>
<name>A0A0C3BXW1_PILCF</name>
<dbReference type="AlphaFoldDB" id="A0A0C3BXW1"/>
<organism evidence="1 2">
    <name type="scientific">Piloderma croceum (strain F 1598)</name>
    <dbReference type="NCBI Taxonomy" id="765440"/>
    <lineage>
        <taxon>Eukaryota</taxon>
        <taxon>Fungi</taxon>
        <taxon>Dikarya</taxon>
        <taxon>Basidiomycota</taxon>
        <taxon>Agaricomycotina</taxon>
        <taxon>Agaricomycetes</taxon>
        <taxon>Agaricomycetidae</taxon>
        <taxon>Atheliales</taxon>
        <taxon>Atheliaceae</taxon>
        <taxon>Piloderma</taxon>
    </lineage>
</organism>
<accession>A0A0C3BXW1</accession>
<reference evidence="1 2" key="1">
    <citation type="submission" date="2014-04" db="EMBL/GenBank/DDBJ databases">
        <authorList>
            <consortium name="DOE Joint Genome Institute"/>
            <person name="Kuo A."/>
            <person name="Tarkka M."/>
            <person name="Buscot F."/>
            <person name="Kohler A."/>
            <person name="Nagy L.G."/>
            <person name="Floudas D."/>
            <person name="Copeland A."/>
            <person name="Barry K.W."/>
            <person name="Cichocki N."/>
            <person name="Veneault-Fourrey C."/>
            <person name="LaButti K."/>
            <person name="Lindquist E.A."/>
            <person name="Lipzen A."/>
            <person name="Lundell T."/>
            <person name="Morin E."/>
            <person name="Murat C."/>
            <person name="Sun H."/>
            <person name="Tunlid A."/>
            <person name="Henrissat B."/>
            <person name="Grigoriev I.V."/>
            <person name="Hibbett D.S."/>
            <person name="Martin F."/>
            <person name="Nordberg H.P."/>
            <person name="Cantor M.N."/>
            <person name="Hua S.X."/>
        </authorList>
    </citation>
    <scope>NUCLEOTIDE SEQUENCE [LARGE SCALE GENOMIC DNA]</scope>
    <source>
        <strain evidence="1 2">F 1598</strain>
    </source>
</reference>
<evidence type="ECO:0000313" key="2">
    <source>
        <dbReference type="Proteomes" id="UP000054166"/>
    </source>
</evidence>
<protein>
    <submittedName>
        <fullName evidence="1">Uncharacterized protein</fullName>
    </submittedName>
</protein>
<proteinExistence type="predicted"/>
<dbReference type="InParanoid" id="A0A0C3BXW1"/>
<sequence>MCLLLSAPLHGVVNQTSMSASDTAYWFVMTLVSTGETPTQVNNSLPIFLAFSESLTSGEYPALYEINHSTRFSLDFTLARILVNPQHRTQALYCPPLYHRRSHWQIRHLTLPLKLYFSVGLGLYLPMPWVAAYMNKTVTAC</sequence>
<dbReference type="HOGENOM" id="CLU_1825985_0_0_1"/>
<evidence type="ECO:0000313" key="1">
    <source>
        <dbReference type="EMBL" id="KIM91393.1"/>
    </source>
</evidence>
<reference evidence="2" key="2">
    <citation type="submission" date="2015-01" db="EMBL/GenBank/DDBJ databases">
        <title>Evolutionary Origins and Diversification of the Mycorrhizal Mutualists.</title>
        <authorList>
            <consortium name="DOE Joint Genome Institute"/>
            <consortium name="Mycorrhizal Genomics Consortium"/>
            <person name="Kohler A."/>
            <person name="Kuo A."/>
            <person name="Nagy L.G."/>
            <person name="Floudas D."/>
            <person name="Copeland A."/>
            <person name="Barry K.W."/>
            <person name="Cichocki N."/>
            <person name="Veneault-Fourrey C."/>
            <person name="LaButti K."/>
            <person name="Lindquist E.A."/>
            <person name="Lipzen A."/>
            <person name="Lundell T."/>
            <person name="Morin E."/>
            <person name="Murat C."/>
            <person name="Riley R."/>
            <person name="Ohm R."/>
            <person name="Sun H."/>
            <person name="Tunlid A."/>
            <person name="Henrissat B."/>
            <person name="Grigoriev I.V."/>
            <person name="Hibbett D.S."/>
            <person name="Martin F."/>
        </authorList>
    </citation>
    <scope>NUCLEOTIDE SEQUENCE [LARGE SCALE GENOMIC DNA]</scope>
    <source>
        <strain evidence="2">F 1598</strain>
    </source>
</reference>
<keyword evidence="2" id="KW-1185">Reference proteome</keyword>
<gene>
    <name evidence="1" type="ORF">PILCRDRAFT_128437</name>
</gene>
<dbReference type="Proteomes" id="UP000054166">
    <property type="component" value="Unassembled WGS sequence"/>
</dbReference>